<evidence type="ECO:0000313" key="4">
    <source>
        <dbReference type="Proteomes" id="UP000463470"/>
    </source>
</evidence>
<sequence>MMAEIPCAILLISLAVAAWHDARTQRIPNWLTFGMTGVGLSLALLAGNPFRLEEVLLVLVFTLLPFLIDRPALLPGGDGKMLLGMTALVGLYNALAVFLIGSILSLVDARIKRWWQRDNSDESSSLVPLAPGVFVGAVGWCNFVYFSALFDW</sequence>
<keyword evidence="1" id="KW-0812">Transmembrane</keyword>
<accession>A0A845LBW8</accession>
<dbReference type="Gene3D" id="1.20.120.1220">
    <property type="match status" value="1"/>
</dbReference>
<dbReference type="OrthoDB" id="5508079at2"/>
<evidence type="ECO:0000256" key="1">
    <source>
        <dbReference type="SAM" id="Phobius"/>
    </source>
</evidence>
<keyword evidence="4" id="KW-1185">Reference proteome</keyword>
<dbReference type="GO" id="GO:0004190">
    <property type="term" value="F:aspartic-type endopeptidase activity"/>
    <property type="evidence" value="ECO:0007669"/>
    <property type="project" value="InterPro"/>
</dbReference>
<feature type="transmembrane region" description="Helical" evidence="1">
    <location>
        <begin position="128"/>
        <end position="150"/>
    </location>
</feature>
<dbReference type="EMBL" id="WXEY01000027">
    <property type="protein sequence ID" value="MZP31168.1"/>
    <property type="molecule type" value="Genomic_DNA"/>
</dbReference>
<comment type="caution">
    <text evidence="3">The sequence shown here is derived from an EMBL/GenBank/DDBJ whole genome shotgun (WGS) entry which is preliminary data.</text>
</comment>
<feature type="domain" description="Prepilin type IV endopeptidase peptidase" evidence="2">
    <location>
        <begin position="9"/>
        <end position="107"/>
    </location>
</feature>
<proteinExistence type="predicted"/>
<dbReference type="Proteomes" id="UP000463470">
    <property type="component" value="Unassembled WGS sequence"/>
</dbReference>
<evidence type="ECO:0000259" key="2">
    <source>
        <dbReference type="Pfam" id="PF01478"/>
    </source>
</evidence>
<feature type="transmembrane region" description="Helical" evidence="1">
    <location>
        <begin position="55"/>
        <end position="73"/>
    </location>
</feature>
<keyword evidence="1" id="KW-1133">Transmembrane helix</keyword>
<gene>
    <name evidence="3" type="ORF">GTO91_15785</name>
</gene>
<dbReference type="InterPro" id="IPR000045">
    <property type="entry name" value="Prepilin_IV_endopep_pep"/>
</dbReference>
<keyword evidence="1" id="KW-0472">Membrane</keyword>
<dbReference type="AlphaFoldDB" id="A0A845LBW8"/>
<name>A0A845LBW8_9FIRM</name>
<evidence type="ECO:0000313" key="3">
    <source>
        <dbReference type="EMBL" id="MZP31168.1"/>
    </source>
</evidence>
<dbReference type="GO" id="GO:0016020">
    <property type="term" value="C:membrane"/>
    <property type="evidence" value="ECO:0007669"/>
    <property type="project" value="InterPro"/>
</dbReference>
<organism evidence="3 4">
    <name type="scientific">Heliomicrobium undosum</name>
    <dbReference type="NCBI Taxonomy" id="121734"/>
    <lineage>
        <taxon>Bacteria</taxon>
        <taxon>Bacillati</taxon>
        <taxon>Bacillota</taxon>
        <taxon>Clostridia</taxon>
        <taxon>Eubacteriales</taxon>
        <taxon>Heliobacteriaceae</taxon>
        <taxon>Heliomicrobium</taxon>
    </lineage>
</organism>
<protein>
    <recommendedName>
        <fullName evidence="2">Prepilin type IV endopeptidase peptidase domain-containing protein</fullName>
    </recommendedName>
</protein>
<feature type="transmembrane region" description="Helical" evidence="1">
    <location>
        <begin position="85"/>
        <end position="107"/>
    </location>
</feature>
<reference evidence="3 4" key="1">
    <citation type="submission" date="2020-01" db="EMBL/GenBank/DDBJ databases">
        <title>Whole-genome sequence of Heliobacterium undosum DSM 13378.</title>
        <authorList>
            <person name="Kyndt J.A."/>
            <person name="Meyer T.E."/>
        </authorList>
    </citation>
    <scope>NUCLEOTIDE SEQUENCE [LARGE SCALE GENOMIC DNA]</scope>
    <source>
        <strain evidence="3 4">DSM 13378</strain>
    </source>
</reference>
<dbReference type="Pfam" id="PF01478">
    <property type="entry name" value="Peptidase_A24"/>
    <property type="match status" value="1"/>
</dbReference>
<dbReference type="RefSeq" id="WP_161259688.1">
    <property type="nucleotide sequence ID" value="NZ_WXEY01000027.1"/>
</dbReference>
<feature type="transmembrane region" description="Helical" evidence="1">
    <location>
        <begin position="27"/>
        <end position="48"/>
    </location>
</feature>